<feature type="domain" description="Glycosyltransferase 2-like" evidence="1">
    <location>
        <begin position="270"/>
        <end position="390"/>
    </location>
</feature>
<name>B4D0U0_9BACT</name>
<dbReference type="STRING" id="497964.CfE428DRAFT_2541"/>
<sequence>MSYQQPMNLGVRQLAECPLCASRRLRYAFSRDNQRAVRCADCRFLFLNPQPADALPAPPPSHEVLAEKARSFLVELARYRGPHGGRMLLLGELDNPLRALAEQAGFGVTQAEDATEHAGAGFDLCVLWQMLGQRRDPAALLKAAHGALKPGGYLAVATPSLDSLPARTLQQEWPAFRAGQLSFFDGQTLQTALFFAGFDQMIVEPARRRMNLGNLAHYCENTPRAFAGGLIRAFAKLAPRAVRQVERDVPSSDMLAFGRAAVLRAKRVLSIVVPAFNEAASFEELIEAVLAKEVPGLDIEVIVVESNSTDGTREIAQRYQSHPRVKLILEEKPRGKGHAVRTGLAEATGDFILIQDADLEYDLEDYDALLEPLITGREAFVLGSRHSGSVWKMRQFSGQAGLSAFLNFGHWFFTTLVNVLFGQRLKDPFTMFKVFRRDCLFGLTFECNRFDFDYELLVKLVRKGYRPLELPVNYRSRSFKQGKKVSMIRDPLMWLRALVKLRLATIDPLTEVAKSRPATANGKSAAGSAAAAGEKAFCL</sequence>
<dbReference type="InterPro" id="IPR001173">
    <property type="entry name" value="Glyco_trans_2-like"/>
</dbReference>
<dbReference type="PANTHER" id="PTHR48090">
    <property type="entry name" value="UNDECAPRENYL-PHOSPHATE 4-DEOXY-4-FORMAMIDO-L-ARABINOSE TRANSFERASE-RELATED"/>
    <property type="match status" value="1"/>
</dbReference>
<evidence type="ECO:0000259" key="1">
    <source>
        <dbReference type="Pfam" id="PF00535"/>
    </source>
</evidence>
<dbReference type="EMBL" id="ABVL01000006">
    <property type="protein sequence ID" value="EDY19952.1"/>
    <property type="molecule type" value="Genomic_DNA"/>
</dbReference>
<protein>
    <submittedName>
        <fullName evidence="2">Glycosyl transferase family 2</fullName>
    </submittedName>
</protein>
<dbReference type="Proteomes" id="UP000005824">
    <property type="component" value="Unassembled WGS sequence"/>
</dbReference>
<dbReference type="InParanoid" id="B4D0U0"/>
<dbReference type="eggNOG" id="COG2227">
    <property type="taxonomic scope" value="Bacteria"/>
</dbReference>
<dbReference type="Gene3D" id="3.90.550.10">
    <property type="entry name" value="Spore Coat Polysaccharide Biosynthesis Protein SpsA, Chain A"/>
    <property type="match status" value="1"/>
</dbReference>
<dbReference type="AlphaFoldDB" id="B4D0U0"/>
<keyword evidence="2" id="KW-0808">Transferase</keyword>
<dbReference type="PANTHER" id="PTHR48090:SF7">
    <property type="entry name" value="RFBJ PROTEIN"/>
    <property type="match status" value="1"/>
</dbReference>
<dbReference type="InterPro" id="IPR029063">
    <property type="entry name" value="SAM-dependent_MTases_sf"/>
</dbReference>
<keyword evidence="3" id="KW-1185">Reference proteome</keyword>
<dbReference type="SUPFAM" id="SSF53448">
    <property type="entry name" value="Nucleotide-diphospho-sugar transferases"/>
    <property type="match status" value="1"/>
</dbReference>
<dbReference type="Pfam" id="PF13489">
    <property type="entry name" value="Methyltransf_23"/>
    <property type="match status" value="1"/>
</dbReference>
<dbReference type="InterPro" id="IPR029044">
    <property type="entry name" value="Nucleotide-diphossugar_trans"/>
</dbReference>
<evidence type="ECO:0000313" key="3">
    <source>
        <dbReference type="Proteomes" id="UP000005824"/>
    </source>
</evidence>
<reference evidence="2 3" key="1">
    <citation type="journal article" date="2011" name="J. Bacteriol.">
        <title>Genome sequence of Chthoniobacter flavus Ellin428, an aerobic heterotrophic soil bacterium.</title>
        <authorList>
            <person name="Kant R."/>
            <person name="van Passel M.W."/>
            <person name="Palva A."/>
            <person name="Lucas S."/>
            <person name="Lapidus A."/>
            <person name="Glavina Del Rio T."/>
            <person name="Dalin E."/>
            <person name="Tice H."/>
            <person name="Bruce D."/>
            <person name="Goodwin L."/>
            <person name="Pitluck S."/>
            <person name="Larimer F.W."/>
            <person name="Land M.L."/>
            <person name="Hauser L."/>
            <person name="Sangwan P."/>
            <person name="de Vos W.M."/>
            <person name="Janssen P.H."/>
            <person name="Smidt H."/>
        </authorList>
    </citation>
    <scope>NUCLEOTIDE SEQUENCE [LARGE SCALE GENOMIC DNA]</scope>
    <source>
        <strain evidence="2 3">Ellin428</strain>
    </source>
</reference>
<comment type="caution">
    <text evidence="2">The sequence shown here is derived from an EMBL/GenBank/DDBJ whole genome shotgun (WGS) entry which is preliminary data.</text>
</comment>
<proteinExistence type="predicted"/>
<dbReference type="GO" id="GO:0016740">
    <property type="term" value="F:transferase activity"/>
    <property type="evidence" value="ECO:0007669"/>
    <property type="project" value="UniProtKB-KW"/>
</dbReference>
<accession>B4D0U0</accession>
<evidence type="ECO:0000313" key="2">
    <source>
        <dbReference type="EMBL" id="EDY19952.1"/>
    </source>
</evidence>
<dbReference type="InterPro" id="IPR050256">
    <property type="entry name" value="Glycosyltransferase_2"/>
</dbReference>
<dbReference type="eggNOG" id="COG1215">
    <property type="taxonomic scope" value="Bacteria"/>
</dbReference>
<dbReference type="Pfam" id="PF00535">
    <property type="entry name" value="Glycos_transf_2"/>
    <property type="match status" value="1"/>
</dbReference>
<gene>
    <name evidence="2" type="ORF">CfE428DRAFT_2541</name>
</gene>
<dbReference type="CDD" id="cd04179">
    <property type="entry name" value="DPM_DPG-synthase_like"/>
    <property type="match status" value="1"/>
</dbReference>
<dbReference type="Gene3D" id="3.40.50.150">
    <property type="entry name" value="Vaccinia Virus protein VP39"/>
    <property type="match status" value="1"/>
</dbReference>
<dbReference type="SUPFAM" id="SSF53335">
    <property type="entry name" value="S-adenosyl-L-methionine-dependent methyltransferases"/>
    <property type="match status" value="1"/>
</dbReference>
<organism evidence="2 3">
    <name type="scientific">Chthoniobacter flavus Ellin428</name>
    <dbReference type="NCBI Taxonomy" id="497964"/>
    <lineage>
        <taxon>Bacteria</taxon>
        <taxon>Pseudomonadati</taxon>
        <taxon>Verrucomicrobiota</taxon>
        <taxon>Spartobacteria</taxon>
        <taxon>Chthoniobacterales</taxon>
        <taxon>Chthoniobacteraceae</taxon>
        <taxon>Chthoniobacter</taxon>
    </lineage>
</organism>